<dbReference type="InterPro" id="IPR042099">
    <property type="entry name" value="ANL_N_sf"/>
</dbReference>
<dbReference type="Pfam" id="PF00501">
    <property type="entry name" value="AMP-binding"/>
    <property type="match status" value="1"/>
</dbReference>
<evidence type="ECO:0000259" key="1">
    <source>
        <dbReference type="Pfam" id="PF00501"/>
    </source>
</evidence>
<dbReference type="GO" id="GO:0043041">
    <property type="term" value="P:amino acid activation for nonribosomal peptide biosynthetic process"/>
    <property type="evidence" value="ECO:0007669"/>
    <property type="project" value="TreeGrafter"/>
</dbReference>
<dbReference type="PANTHER" id="PTHR45527">
    <property type="entry name" value="NONRIBOSOMAL PEPTIDE SYNTHETASE"/>
    <property type="match status" value="1"/>
</dbReference>
<dbReference type="SUPFAM" id="SSF52777">
    <property type="entry name" value="CoA-dependent acyltransferases"/>
    <property type="match status" value="1"/>
</dbReference>
<comment type="caution">
    <text evidence="2">The sequence shown here is derived from an EMBL/GenBank/DDBJ whole genome shotgun (WGS) entry which is preliminary data.</text>
</comment>
<proteinExistence type="predicted"/>
<gene>
    <name evidence="2" type="ORF">As57867_005419</name>
</gene>
<dbReference type="GO" id="GO:0031177">
    <property type="term" value="F:phosphopantetheine binding"/>
    <property type="evidence" value="ECO:0007669"/>
    <property type="project" value="TreeGrafter"/>
</dbReference>
<dbReference type="GO" id="GO:0044550">
    <property type="term" value="P:secondary metabolite biosynthetic process"/>
    <property type="evidence" value="ECO:0007669"/>
    <property type="project" value="TreeGrafter"/>
</dbReference>
<dbReference type="OrthoDB" id="4920779at2759"/>
<name>A0A6A4ZRY3_9STRA</name>
<dbReference type="Gene3D" id="3.40.50.12780">
    <property type="entry name" value="N-terminal domain of ligase-like"/>
    <property type="match status" value="1"/>
</dbReference>
<feature type="non-terminal residue" evidence="2">
    <location>
        <position position="1"/>
    </location>
</feature>
<dbReference type="PANTHER" id="PTHR45527:SF1">
    <property type="entry name" value="FATTY ACID SYNTHASE"/>
    <property type="match status" value="1"/>
</dbReference>
<dbReference type="InterPro" id="IPR000873">
    <property type="entry name" value="AMP-dep_synth/lig_dom"/>
</dbReference>
<organism evidence="2">
    <name type="scientific">Aphanomyces stellatus</name>
    <dbReference type="NCBI Taxonomy" id="120398"/>
    <lineage>
        <taxon>Eukaryota</taxon>
        <taxon>Sar</taxon>
        <taxon>Stramenopiles</taxon>
        <taxon>Oomycota</taxon>
        <taxon>Saprolegniomycetes</taxon>
        <taxon>Saprolegniales</taxon>
        <taxon>Verrucalvaceae</taxon>
        <taxon>Aphanomyces</taxon>
    </lineage>
</organism>
<dbReference type="EMBL" id="VJMH01001812">
    <property type="protein sequence ID" value="KAF0710964.1"/>
    <property type="molecule type" value="Genomic_DNA"/>
</dbReference>
<dbReference type="Gene3D" id="3.30.559.30">
    <property type="entry name" value="Nonribosomal peptide synthetase, condensation domain"/>
    <property type="match status" value="1"/>
</dbReference>
<feature type="non-terminal residue" evidence="2">
    <location>
        <position position="297"/>
    </location>
</feature>
<feature type="domain" description="AMP-dependent synthetase/ligase" evidence="1">
    <location>
        <begin position="170"/>
        <end position="269"/>
    </location>
</feature>
<dbReference type="GO" id="GO:0005737">
    <property type="term" value="C:cytoplasm"/>
    <property type="evidence" value="ECO:0007669"/>
    <property type="project" value="TreeGrafter"/>
</dbReference>
<dbReference type="SUPFAM" id="SSF56801">
    <property type="entry name" value="Acetyl-CoA synthetase-like"/>
    <property type="match status" value="1"/>
</dbReference>
<protein>
    <recommendedName>
        <fullName evidence="1">AMP-dependent synthetase/ligase domain-containing protein</fullName>
    </recommendedName>
</protein>
<accession>A0A6A4ZRY3</accession>
<dbReference type="AlphaFoldDB" id="A0A6A4ZRY3"/>
<sequence length="297" mass="32615">PYRVKFDEAGSLQAIFDAVQHERGGLLAHSYAGLVDVKQWSGVDGELFDTLFVYQQLPDVPEMEQGSGLQIYGRNESPFSTEFSFELILVPAETGVRVQGLFKPSVLSRSQAKWMLAEFDFAMTQLCDMAGRECDLSTLMDLSPAQTQFIETASFGSQTPLPYELLHHAFEERAMCHPEAPAIEFEGVGFSYGELNDLANTLAARLTRLGVGVGSRVAVIMDRCLDFPVSLLAILKSGAVCVPFDGNAPCQRICYALNDSLASIVLISSTYIDLVKNFDLNIRLVVVDLIELAGQEL</sequence>
<reference evidence="2" key="1">
    <citation type="submission" date="2019-06" db="EMBL/GenBank/DDBJ databases">
        <title>Genomics analysis of Aphanomyces spp. identifies a new class of oomycete effector associated with host adaptation.</title>
        <authorList>
            <person name="Gaulin E."/>
        </authorList>
    </citation>
    <scope>NUCLEOTIDE SEQUENCE</scope>
    <source>
        <strain evidence="2">CBS 578.67</strain>
    </source>
</reference>
<evidence type="ECO:0000313" key="2">
    <source>
        <dbReference type="EMBL" id="KAF0710964.1"/>
    </source>
</evidence>